<organism evidence="3">
    <name type="scientific">Drosophila grimshawi</name>
    <name type="common">Hawaiian fruit fly</name>
    <name type="synonym">Idiomyia grimshawi</name>
    <dbReference type="NCBI Taxonomy" id="7222"/>
    <lineage>
        <taxon>Eukaryota</taxon>
        <taxon>Metazoa</taxon>
        <taxon>Ecdysozoa</taxon>
        <taxon>Arthropoda</taxon>
        <taxon>Hexapoda</taxon>
        <taxon>Insecta</taxon>
        <taxon>Pterygota</taxon>
        <taxon>Neoptera</taxon>
        <taxon>Endopterygota</taxon>
        <taxon>Diptera</taxon>
        <taxon>Brachycera</taxon>
        <taxon>Muscomorpha</taxon>
        <taxon>Ephydroidea</taxon>
        <taxon>Drosophilidae</taxon>
        <taxon>Drosophila</taxon>
        <taxon>Hawaiian Drosophila</taxon>
    </lineage>
</organism>
<dbReference type="PhylomeDB" id="B4JMI7"/>
<dbReference type="OrthoDB" id="2015372at2759"/>
<dbReference type="AlphaFoldDB" id="B4JMI7"/>
<name>B4JMI7_DROGR</name>
<feature type="compositionally biased region" description="Polar residues" evidence="1">
    <location>
        <begin position="432"/>
        <end position="447"/>
    </location>
</feature>
<dbReference type="Proteomes" id="UP000001070">
    <property type="component" value="Unassembled WGS sequence"/>
</dbReference>
<evidence type="ECO:0000313" key="2">
    <source>
        <dbReference type="EMBL" id="EDV91930.1"/>
    </source>
</evidence>
<keyword evidence="3" id="KW-1185">Reference proteome</keyword>
<dbReference type="Gene3D" id="3.40.50.300">
    <property type="entry name" value="P-loop containing nucleotide triphosphate hydrolases"/>
    <property type="match status" value="1"/>
</dbReference>
<dbReference type="EMBL" id="CH916371">
    <property type="protein sequence ID" value="EDV91930.1"/>
    <property type="molecule type" value="Genomic_DNA"/>
</dbReference>
<protein>
    <submittedName>
        <fullName evidence="2">GH24636</fullName>
    </submittedName>
</protein>
<evidence type="ECO:0000313" key="3">
    <source>
        <dbReference type="Proteomes" id="UP000001070"/>
    </source>
</evidence>
<sequence>MFNVNTVLQTQSLGTSLSESNSNDDHSHQRHSQFHEQKLVDEFCRKTQLRQIIEQAVDSLLHNYRRTRKPEEALAPLLLRLDFNYTELAKHATQLLHLAIEEPLQFAEAVKYSVYGQVRNLLKAAQDNNGLKTIDIAQLHIQWRLLDLPLQTNLLFNPTHHQYPLGLALVSGILSAYTLPETLVSNISPVLSATSSLTTTAGPKSIWGDAANKSNLFKNQVSCTNDEEFPTVGTIRRKKPKDTRAGQPAIPTSAAAAAAPSAAAAAPSTAAGGGAAQGSGRALLSTGNCVDKQAVITKWLNLVQQPIVQTQLLETPMLQSVTSMSAPAAIAPQQQQQLSQQSQGHNKPEQQQTTTSAPSGQGVAVSIPTSHICTKADVALGNEENQQLQRIDFNSNANRSEAANIEQSSIWHEPNSIRKWRRNKRRLQADQMPQMNGPQDYPVQQQMPPHVPDVWSAGSTGRSDNCNPLQQSNNPPLSSSQFQSQSQSQSQLFDITSCSTLNCNANEFYPNQCPNERRQMISDRRRRQRFFRTLKPNTVFKLIALPPDELQMSQPTSTNWEPHPTYNISPNNNSINNSQSVFRLSSFRSGIGTHSEDQSTICDPFDSSISRPLLNMDTQELQSDTSMFFEPDRNTKTTSTADVNVHLDDVDHEEAIKSDNKSVPALPRHMIFVAADSRQGDRQSVTVDMNFMPPSIKQLYHLICSKYSDYAFVYTLSAQLSQLCVPMECYVYLKMALLSSLASIEQDELRPPISLCVICSDSSVAHQLLDSVGQLAPRFIGPHEGGQQSAFTALPTRNNWVVASPILLAQQGVYYVGDWNRLTRDQSEEIEKCIENGSVAVVQLQSQQPLEAAIWTYWQPENAANQTTAFAKLCPIFGLPVYMDEHVNDRLWDFVLRSHSADGQDTTPDSFNINNEDIRSMLGLLHQRQVSFTQPAQQLLQKYYVVSRIEQPTAFSSKTYIVLKQFAESIAKLSMRLEVLEADVTVAIFHCEHFVRSIFGAGDYPPPAVASFSAISRIDPYMNEFARWLFQYLDRYKDDMNMNDGK</sequence>
<proteinExistence type="predicted"/>
<feature type="region of interest" description="Disordered" evidence="1">
    <location>
        <begin position="234"/>
        <end position="254"/>
    </location>
</feature>
<feature type="compositionally biased region" description="Low complexity" evidence="1">
    <location>
        <begin position="333"/>
        <end position="343"/>
    </location>
</feature>
<dbReference type="GO" id="GO:0007131">
    <property type="term" value="P:reciprocal meiotic recombination"/>
    <property type="evidence" value="ECO:0007669"/>
    <property type="project" value="EnsemblMetazoa"/>
</dbReference>
<feature type="region of interest" description="Disordered" evidence="1">
    <location>
        <begin position="324"/>
        <end position="364"/>
    </location>
</feature>
<dbReference type="InParanoid" id="B4JMI7"/>
<feature type="region of interest" description="Disordered" evidence="1">
    <location>
        <begin position="432"/>
        <end position="488"/>
    </location>
</feature>
<feature type="compositionally biased region" description="Polar residues" evidence="1">
    <location>
        <begin position="457"/>
        <end position="466"/>
    </location>
</feature>
<reference evidence="2 3" key="1">
    <citation type="journal article" date="2007" name="Nature">
        <title>Evolution of genes and genomes on the Drosophila phylogeny.</title>
        <authorList>
            <consortium name="Drosophila 12 Genomes Consortium"/>
            <person name="Clark A.G."/>
            <person name="Eisen M.B."/>
            <person name="Smith D.R."/>
            <person name="Bergman C.M."/>
            <person name="Oliver B."/>
            <person name="Markow T.A."/>
            <person name="Kaufman T.C."/>
            <person name="Kellis M."/>
            <person name="Gelbart W."/>
            <person name="Iyer V.N."/>
            <person name="Pollard D.A."/>
            <person name="Sackton T.B."/>
            <person name="Larracuente A.M."/>
            <person name="Singh N.D."/>
            <person name="Abad J.P."/>
            <person name="Abt D.N."/>
            <person name="Adryan B."/>
            <person name="Aguade M."/>
            <person name="Akashi H."/>
            <person name="Anderson W.W."/>
            <person name="Aquadro C.F."/>
            <person name="Ardell D.H."/>
            <person name="Arguello R."/>
            <person name="Artieri C.G."/>
            <person name="Barbash D.A."/>
            <person name="Barker D."/>
            <person name="Barsanti P."/>
            <person name="Batterham P."/>
            <person name="Batzoglou S."/>
            <person name="Begun D."/>
            <person name="Bhutkar A."/>
            <person name="Blanco E."/>
            <person name="Bosak S.A."/>
            <person name="Bradley R.K."/>
            <person name="Brand A.D."/>
            <person name="Brent M.R."/>
            <person name="Brooks A.N."/>
            <person name="Brown R.H."/>
            <person name="Butlin R.K."/>
            <person name="Caggese C."/>
            <person name="Calvi B.R."/>
            <person name="Bernardo de Carvalho A."/>
            <person name="Caspi A."/>
            <person name="Castrezana S."/>
            <person name="Celniker S.E."/>
            <person name="Chang J.L."/>
            <person name="Chapple C."/>
            <person name="Chatterji S."/>
            <person name="Chinwalla A."/>
            <person name="Civetta A."/>
            <person name="Clifton S.W."/>
            <person name="Comeron J.M."/>
            <person name="Costello J.C."/>
            <person name="Coyne J.A."/>
            <person name="Daub J."/>
            <person name="David R.G."/>
            <person name="Delcher A.L."/>
            <person name="Delehaunty K."/>
            <person name="Do C.B."/>
            <person name="Ebling H."/>
            <person name="Edwards K."/>
            <person name="Eickbush T."/>
            <person name="Evans J.D."/>
            <person name="Filipski A."/>
            <person name="Findeiss S."/>
            <person name="Freyhult E."/>
            <person name="Fulton L."/>
            <person name="Fulton R."/>
            <person name="Garcia A.C."/>
            <person name="Gardiner A."/>
            <person name="Garfield D.A."/>
            <person name="Garvin B.E."/>
            <person name="Gibson G."/>
            <person name="Gilbert D."/>
            <person name="Gnerre S."/>
            <person name="Godfrey J."/>
            <person name="Good R."/>
            <person name="Gotea V."/>
            <person name="Gravely B."/>
            <person name="Greenberg A.J."/>
            <person name="Griffiths-Jones S."/>
            <person name="Gross S."/>
            <person name="Guigo R."/>
            <person name="Gustafson E.A."/>
            <person name="Haerty W."/>
            <person name="Hahn M.W."/>
            <person name="Halligan D.L."/>
            <person name="Halpern A.L."/>
            <person name="Halter G.M."/>
            <person name="Han M.V."/>
            <person name="Heger A."/>
            <person name="Hillier L."/>
            <person name="Hinrichs A.S."/>
            <person name="Holmes I."/>
            <person name="Hoskins R.A."/>
            <person name="Hubisz M.J."/>
            <person name="Hultmark D."/>
            <person name="Huntley M.A."/>
            <person name="Jaffe D.B."/>
            <person name="Jagadeeshan S."/>
            <person name="Jeck W.R."/>
            <person name="Johnson J."/>
            <person name="Jones C.D."/>
            <person name="Jordan W.C."/>
            <person name="Karpen G.H."/>
            <person name="Kataoka E."/>
            <person name="Keightley P.D."/>
            <person name="Kheradpour P."/>
            <person name="Kirkness E.F."/>
            <person name="Koerich L.B."/>
            <person name="Kristiansen K."/>
            <person name="Kudrna D."/>
            <person name="Kulathinal R.J."/>
            <person name="Kumar S."/>
            <person name="Kwok R."/>
            <person name="Lander E."/>
            <person name="Langley C.H."/>
            <person name="Lapoint R."/>
            <person name="Lazzaro B.P."/>
            <person name="Lee S.J."/>
            <person name="Levesque L."/>
            <person name="Li R."/>
            <person name="Lin C.F."/>
            <person name="Lin M.F."/>
            <person name="Lindblad-Toh K."/>
            <person name="Llopart A."/>
            <person name="Long M."/>
            <person name="Low L."/>
            <person name="Lozovsky E."/>
            <person name="Lu J."/>
            <person name="Luo M."/>
            <person name="Machado C.A."/>
            <person name="Makalowski W."/>
            <person name="Marzo M."/>
            <person name="Matsuda M."/>
            <person name="Matzkin L."/>
            <person name="McAllister B."/>
            <person name="McBride C.S."/>
            <person name="McKernan B."/>
            <person name="McKernan K."/>
            <person name="Mendez-Lago M."/>
            <person name="Minx P."/>
            <person name="Mollenhauer M.U."/>
            <person name="Montooth K."/>
            <person name="Mount S.M."/>
            <person name="Mu X."/>
            <person name="Myers E."/>
            <person name="Negre B."/>
            <person name="Newfeld S."/>
            <person name="Nielsen R."/>
            <person name="Noor M.A."/>
            <person name="O'Grady P."/>
            <person name="Pachter L."/>
            <person name="Papaceit M."/>
            <person name="Parisi M.J."/>
            <person name="Parisi M."/>
            <person name="Parts L."/>
            <person name="Pedersen J.S."/>
            <person name="Pesole G."/>
            <person name="Phillippy A.M."/>
            <person name="Ponting C.P."/>
            <person name="Pop M."/>
            <person name="Porcelli D."/>
            <person name="Powell J.R."/>
            <person name="Prohaska S."/>
            <person name="Pruitt K."/>
            <person name="Puig M."/>
            <person name="Quesneville H."/>
            <person name="Ram K.R."/>
            <person name="Rand D."/>
            <person name="Rasmussen M.D."/>
            <person name="Reed L.K."/>
            <person name="Reenan R."/>
            <person name="Reily A."/>
            <person name="Remington K.A."/>
            <person name="Rieger T.T."/>
            <person name="Ritchie M.G."/>
            <person name="Robin C."/>
            <person name="Rogers Y.H."/>
            <person name="Rohde C."/>
            <person name="Rozas J."/>
            <person name="Rubenfield M.J."/>
            <person name="Ruiz A."/>
            <person name="Russo S."/>
            <person name="Salzberg S.L."/>
            <person name="Sanchez-Gracia A."/>
            <person name="Saranga D.J."/>
            <person name="Sato H."/>
            <person name="Schaeffer S.W."/>
            <person name="Schatz M.C."/>
            <person name="Schlenke T."/>
            <person name="Schwartz R."/>
            <person name="Segarra C."/>
            <person name="Singh R.S."/>
            <person name="Sirot L."/>
            <person name="Sirota M."/>
            <person name="Sisneros N.B."/>
            <person name="Smith C.D."/>
            <person name="Smith T.F."/>
            <person name="Spieth J."/>
            <person name="Stage D.E."/>
            <person name="Stark A."/>
            <person name="Stephan W."/>
            <person name="Strausberg R.L."/>
            <person name="Strempel S."/>
            <person name="Sturgill D."/>
            <person name="Sutton G."/>
            <person name="Sutton G.G."/>
            <person name="Tao W."/>
            <person name="Teichmann S."/>
            <person name="Tobari Y.N."/>
            <person name="Tomimura Y."/>
            <person name="Tsolas J.M."/>
            <person name="Valente V.L."/>
            <person name="Venter E."/>
            <person name="Venter J.C."/>
            <person name="Vicario S."/>
            <person name="Vieira F.G."/>
            <person name="Vilella A.J."/>
            <person name="Villasante A."/>
            <person name="Walenz B."/>
            <person name="Wang J."/>
            <person name="Wasserman M."/>
            <person name="Watts T."/>
            <person name="Wilson D."/>
            <person name="Wilson R.K."/>
            <person name="Wing R.A."/>
            <person name="Wolfner M.F."/>
            <person name="Wong A."/>
            <person name="Wong G.K."/>
            <person name="Wu C.I."/>
            <person name="Wu G."/>
            <person name="Yamamoto D."/>
            <person name="Yang H.P."/>
            <person name="Yang S.P."/>
            <person name="Yorke J.A."/>
            <person name="Yoshida K."/>
            <person name="Zdobnov E."/>
            <person name="Zhang P."/>
            <person name="Zhang Y."/>
            <person name="Zimin A.V."/>
            <person name="Baldwin J."/>
            <person name="Abdouelleil A."/>
            <person name="Abdulkadir J."/>
            <person name="Abebe A."/>
            <person name="Abera B."/>
            <person name="Abreu J."/>
            <person name="Acer S.C."/>
            <person name="Aftuck L."/>
            <person name="Alexander A."/>
            <person name="An P."/>
            <person name="Anderson E."/>
            <person name="Anderson S."/>
            <person name="Arachi H."/>
            <person name="Azer M."/>
            <person name="Bachantsang P."/>
            <person name="Barry A."/>
            <person name="Bayul T."/>
            <person name="Berlin A."/>
            <person name="Bessette D."/>
            <person name="Bloom T."/>
            <person name="Blye J."/>
            <person name="Boguslavskiy L."/>
            <person name="Bonnet C."/>
            <person name="Boukhgalter B."/>
            <person name="Bourzgui I."/>
            <person name="Brown A."/>
            <person name="Cahill P."/>
            <person name="Channer S."/>
            <person name="Cheshatsang Y."/>
            <person name="Chuda L."/>
            <person name="Citroen M."/>
            <person name="Collymore A."/>
            <person name="Cooke P."/>
            <person name="Costello M."/>
            <person name="D'Aco K."/>
            <person name="Daza R."/>
            <person name="De Haan G."/>
            <person name="DeGray S."/>
            <person name="DeMaso C."/>
            <person name="Dhargay N."/>
            <person name="Dooley K."/>
            <person name="Dooley E."/>
            <person name="Doricent M."/>
            <person name="Dorje P."/>
            <person name="Dorjee K."/>
            <person name="Dupes A."/>
            <person name="Elong R."/>
            <person name="Falk J."/>
            <person name="Farina A."/>
            <person name="Faro S."/>
            <person name="Ferguson D."/>
            <person name="Fisher S."/>
            <person name="Foley C.D."/>
            <person name="Franke A."/>
            <person name="Friedrich D."/>
            <person name="Gadbois L."/>
            <person name="Gearin G."/>
            <person name="Gearin C.R."/>
            <person name="Giannoukos G."/>
            <person name="Goode T."/>
            <person name="Graham J."/>
            <person name="Grandbois E."/>
            <person name="Grewal S."/>
            <person name="Gyaltsen K."/>
            <person name="Hafez N."/>
            <person name="Hagos B."/>
            <person name="Hall J."/>
            <person name="Henson C."/>
            <person name="Hollinger A."/>
            <person name="Honan T."/>
            <person name="Huard M.D."/>
            <person name="Hughes L."/>
            <person name="Hurhula B."/>
            <person name="Husby M.E."/>
            <person name="Kamat A."/>
            <person name="Kanga B."/>
            <person name="Kashin S."/>
            <person name="Khazanovich D."/>
            <person name="Kisner P."/>
            <person name="Lance K."/>
            <person name="Lara M."/>
            <person name="Lee W."/>
            <person name="Lennon N."/>
            <person name="Letendre F."/>
            <person name="LeVine R."/>
            <person name="Lipovsky A."/>
            <person name="Liu X."/>
            <person name="Liu J."/>
            <person name="Liu S."/>
            <person name="Lokyitsang T."/>
            <person name="Lokyitsang Y."/>
            <person name="Lubonja R."/>
            <person name="Lui A."/>
            <person name="MacDonald P."/>
            <person name="Magnisalis V."/>
            <person name="Maru K."/>
            <person name="Matthews C."/>
            <person name="McCusker W."/>
            <person name="McDonough S."/>
            <person name="Mehta T."/>
            <person name="Meldrim J."/>
            <person name="Meneus L."/>
            <person name="Mihai O."/>
            <person name="Mihalev A."/>
            <person name="Mihova T."/>
            <person name="Mittelman R."/>
            <person name="Mlenga V."/>
            <person name="Montmayeur A."/>
            <person name="Mulrain L."/>
            <person name="Navidi A."/>
            <person name="Naylor J."/>
            <person name="Negash T."/>
            <person name="Nguyen T."/>
            <person name="Nguyen N."/>
            <person name="Nicol R."/>
            <person name="Norbu C."/>
            <person name="Norbu N."/>
            <person name="Novod N."/>
            <person name="O'Neill B."/>
            <person name="Osman S."/>
            <person name="Markiewicz E."/>
            <person name="Oyono O.L."/>
            <person name="Patti C."/>
            <person name="Phunkhang P."/>
            <person name="Pierre F."/>
            <person name="Priest M."/>
            <person name="Raghuraman S."/>
            <person name="Rege F."/>
            <person name="Reyes R."/>
            <person name="Rise C."/>
            <person name="Rogov P."/>
            <person name="Ross K."/>
            <person name="Ryan E."/>
            <person name="Settipalli S."/>
            <person name="Shea T."/>
            <person name="Sherpa N."/>
            <person name="Shi L."/>
            <person name="Shih D."/>
            <person name="Sparrow T."/>
            <person name="Spaulding J."/>
            <person name="Stalker J."/>
            <person name="Stange-Thomann N."/>
            <person name="Stavropoulos S."/>
            <person name="Stone C."/>
            <person name="Strader C."/>
            <person name="Tesfaye S."/>
            <person name="Thomson T."/>
            <person name="Thoulutsang Y."/>
            <person name="Thoulutsang D."/>
            <person name="Topham K."/>
            <person name="Topping I."/>
            <person name="Tsamla T."/>
            <person name="Vassiliev H."/>
            <person name="Vo A."/>
            <person name="Wangchuk T."/>
            <person name="Wangdi T."/>
            <person name="Weiand M."/>
            <person name="Wilkinson J."/>
            <person name="Wilson A."/>
            <person name="Yadav S."/>
            <person name="Young G."/>
            <person name="Yu Q."/>
            <person name="Zembek L."/>
            <person name="Zhong D."/>
            <person name="Zimmer A."/>
            <person name="Zwirko Z."/>
            <person name="Jaffe D.B."/>
            <person name="Alvarez P."/>
            <person name="Brockman W."/>
            <person name="Butler J."/>
            <person name="Chin C."/>
            <person name="Gnerre S."/>
            <person name="Grabherr M."/>
            <person name="Kleber M."/>
            <person name="Mauceli E."/>
            <person name="MacCallum I."/>
        </authorList>
    </citation>
    <scope>NUCLEOTIDE SEQUENCE [LARGE SCALE GENOMIC DNA]</scope>
    <source>
        <strain evidence="3">Tucson 15287-2541.00</strain>
    </source>
</reference>
<dbReference type="InterPro" id="IPR027417">
    <property type="entry name" value="P-loop_NTPase"/>
</dbReference>
<dbReference type="eggNOG" id="ENOG502S7ZG">
    <property type="taxonomic scope" value="Eukaryota"/>
</dbReference>
<feature type="compositionally biased region" description="Basic and acidic residues" evidence="1">
    <location>
        <begin position="23"/>
        <end position="32"/>
    </location>
</feature>
<dbReference type="HOGENOM" id="CLU_001750_0_0_1"/>
<dbReference type="OMA" id="SRIDPYM"/>
<feature type="compositionally biased region" description="Low complexity" evidence="1">
    <location>
        <begin position="245"/>
        <end position="254"/>
    </location>
</feature>
<gene>
    <name evidence="2" type="primary">Dgri\GH24636</name>
    <name evidence="2" type="ORF">Dgri_GH24636</name>
</gene>
<dbReference type="GO" id="GO:0007143">
    <property type="term" value="P:female meiotic nuclear division"/>
    <property type="evidence" value="ECO:0007669"/>
    <property type="project" value="EnsemblMetazoa"/>
</dbReference>
<feature type="region of interest" description="Disordered" evidence="1">
    <location>
        <begin position="13"/>
        <end position="32"/>
    </location>
</feature>
<dbReference type="STRING" id="7222.B4JMI7"/>
<feature type="compositionally biased region" description="Low complexity" evidence="1">
    <location>
        <begin position="467"/>
        <end position="488"/>
    </location>
</feature>
<feature type="compositionally biased region" description="Polar residues" evidence="1">
    <location>
        <begin position="349"/>
        <end position="359"/>
    </location>
</feature>
<accession>B4JMI7</accession>
<evidence type="ECO:0000256" key="1">
    <source>
        <dbReference type="SAM" id="MobiDB-lite"/>
    </source>
</evidence>